<sequence>MPLLSMPGSTLRLRRAAISYVKASRRIGRTLTSVPAHAVFVL</sequence>
<protein>
    <submittedName>
        <fullName evidence="1">Uncharacterized protein</fullName>
    </submittedName>
</protein>
<accession>A0AAC9FQC4</accession>
<dbReference type="KEGG" id="rin:ACS15_2705"/>
<organism evidence="1 2">
    <name type="scientific">Ralstonia insidiosa</name>
    <dbReference type="NCBI Taxonomy" id="190721"/>
    <lineage>
        <taxon>Bacteria</taxon>
        <taxon>Pseudomonadati</taxon>
        <taxon>Pseudomonadota</taxon>
        <taxon>Betaproteobacteria</taxon>
        <taxon>Burkholderiales</taxon>
        <taxon>Burkholderiaceae</taxon>
        <taxon>Ralstonia</taxon>
    </lineage>
</organism>
<proteinExistence type="predicted"/>
<evidence type="ECO:0000313" key="2">
    <source>
        <dbReference type="Proteomes" id="UP000077927"/>
    </source>
</evidence>
<dbReference type="AlphaFoldDB" id="A0AAC9FQC4"/>
<dbReference type="Proteomes" id="UP000077927">
    <property type="component" value="Chromosome 1"/>
</dbReference>
<name>A0AAC9FQC4_9RALS</name>
<gene>
    <name evidence="1" type="ORF">ACS15_2705</name>
</gene>
<reference evidence="1 2" key="1">
    <citation type="submission" date="2015-09" db="EMBL/GenBank/DDBJ databases">
        <authorList>
            <person name="Xu Y."/>
            <person name="Nagy A."/>
            <person name="Liu N.T."/>
            <person name="Nou X."/>
        </authorList>
    </citation>
    <scope>NUCLEOTIDE SEQUENCE [LARGE SCALE GENOMIC DNA]</scope>
    <source>
        <strain evidence="1 2">FC1138</strain>
    </source>
</reference>
<dbReference type="EMBL" id="CP012605">
    <property type="protein sequence ID" value="ANH72377.1"/>
    <property type="molecule type" value="Genomic_DNA"/>
</dbReference>
<evidence type="ECO:0000313" key="1">
    <source>
        <dbReference type="EMBL" id="ANH72377.1"/>
    </source>
</evidence>